<feature type="compositionally biased region" description="Basic and acidic residues" evidence="1">
    <location>
        <begin position="600"/>
        <end position="611"/>
    </location>
</feature>
<dbReference type="PANTHER" id="PTHR38688:SF1">
    <property type="entry name" value="FAD_NAD(P)-BINDING DOMAIN-CONTAINING PROTEIN"/>
    <property type="match status" value="1"/>
</dbReference>
<dbReference type="EMBL" id="JAULSV010000001">
    <property type="protein sequence ID" value="KAK0655600.1"/>
    <property type="molecule type" value="Genomic_DNA"/>
</dbReference>
<keyword evidence="4" id="KW-1185">Reference proteome</keyword>
<protein>
    <submittedName>
        <fullName evidence="3">Pyridine nucleotide-disulfide oxidoreductase-domain-containing protein</fullName>
    </submittedName>
</protein>
<accession>A0AA39YPF0</accession>
<dbReference type="PRINTS" id="PR00368">
    <property type="entry name" value="FADPNR"/>
</dbReference>
<dbReference type="Proteomes" id="UP001174936">
    <property type="component" value="Unassembled WGS sequence"/>
</dbReference>
<proteinExistence type="predicted"/>
<name>A0AA39YPF0_9PEZI</name>
<gene>
    <name evidence="3" type="ORF">B0T16DRAFT_384441</name>
</gene>
<dbReference type="SUPFAM" id="SSF51905">
    <property type="entry name" value="FAD/NAD(P)-binding domain"/>
    <property type="match status" value="1"/>
</dbReference>
<evidence type="ECO:0000259" key="2">
    <source>
        <dbReference type="Pfam" id="PF13454"/>
    </source>
</evidence>
<evidence type="ECO:0000313" key="3">
    <source>
        <dbReference type="EMBL" id="KAK0655600.1"/>
    </source>
</evidence>
<evidence type="ECO:0000256" key="1">
    <source>
        <dbReference type="SAM" id="MobiDB-lite"/>
    </source>
</evidence>
<dbReference type="PANTHER" id="PTHR38688">
    <property type="entry name" value="PYR_REDOX_2 DOMAIN-CONTAINING PROTEIN"/>
    <property type="match status" value="1"/>
</dbReference>
<feature type="domain" description="FAD-dependent urate hydroxylase HpyO/Asp monooxygenase CreE-like FAD/NAD(P)-binding" evidence="2">
    <location>
        <begin position="52"/>
        <end position="190"/>
    </location>
</feature>
<dbReference type="AlphaFoldDB" id="A0AA39YPF0"/>
<feature type="compositionally biased region" description="Basic residues" evidence="1">
    <location>
        <begin position="574"/>
        <end position="590"/>
    </location>
</feature>
<dbReference type="InterPro" id="IPR038732">
    <property type="entry name" value="HpyO/CreE_NAD-binding"/>
</dbReference>
<organism evidence="3 4">
    <name type="scientific">Cercophora newfieldiana</name>
    <dbReference type="NCBI Taxonomy" id="92897"/>
    <lineage>
        <taxon>Eukaryota</taxon>
        <taxon>Fungi</taxon>
        <taxon>Dikarya</taxon>
        <taxon>Ascomycota</taxon>
        <taxon>Pezizomycotina</taxon>
        <taxon>Sordariomycetes</taxon>
        <taxon>Sordariomycetidae</taxon>
        <taxon>Sordariales</taxon>
        <taxon>Lasiosphaeriaceae</taxon>
        <taxon>Cercophora</taxon>
    </lineage>
</organism>
<dbReference type="Pfam" id="PF13454">
    <property type="entry name" value="NAD_binding_9"/>
    <property type="match status" value="1"/>
</dbReference>
<comment type="caution">
    <text evidence="3">The sequence shown here is derived from an EMBL/GenBank/DDBJ whole genome shotgun (WGS) entry which is preliminary data.</text>
</comment>
<sequence length="617" mass="67897">MQPLMSRAVIRILAQAKRGQSSTRYSFLIARRYAHQDAAPTTQTPLSAAAIVVGGGPAGIAVVGNLLENLPKSNGSIAWIDRAGFNGGRVSKYREVPSNTTTELFIKYAQELEPFREICDAARSANGEKSAIGTLESFPRTATCKLTFAADMLSELSRGLSDNNRVTRIDGDAVGLRWDTENSRWELTYGAWMGKKAEMLERLVASPMIVFCTGSKAKTLPLPEGVARIPLVTALTPTELKKTLSSKPGPTVVGVVGGSHSAILVLKNLAELAQTSHPDLKILWLTRSGLKYAVPQGDWILYDNTGLKGEAADFARNNLDGDNLTTGPLKDIVTRIDSSGLTHEETRNALYGCDFAVQAIGFEPRPFGRSRSWPRFDNTTGRFQARKKDQEEMANIRGMFGAGVAFPERVVDPAGNVEHAVGFWKFMRFLKRVVPDWVASSTAEAPRQIGEDCVETGVFSKDPSKRLIFSPQPEGYAMERIRKVVPVDPRLSENTREIIRKTHNAVRNSLDVTSKFRQAVMMGASSDETQTSKLEKSDSTLYWRRRLRKLESSIHALLGDIYKIKAQSHYPKGPAKKTNRPKKPTVRRVVKGANSVGSEPEVHELRADDGSKAISEN</sequence>
<dbReference type="InterPro" id="IPR036188">
    <property type="entry name" value="FAD/NAD-bd_sf"/>
</dbReference>
<feature type="region of interest" description="Disordered" evidence="1">
    <location>
        <begin position="569"/>
        <end position="617"/>
    </location>
</feature>
<reference evidence="3" key="1">
    <citation type="submission" date="2023-06" db="EMBL/GenBank/DDBJ databases">
        <title>Genome-scale phylogeny and comparative genomics of the fungal order Sordariales.</title>
        <authorList>
            <consortium name="Lawrence Berkeley National Laboratory"/>
            <person name="Hensen N."/>
            <person name="Bonometti L."/>
            <person name="Westerberg I."/>
            <person name="Brannstrom I.O."/>
            <person name="Guillou S."/>
            <person name="Cros-Aarteil S."/>
            <person name="Calhoun S."/>
            <person name="Haridas S."/>
            <person name="Kuo A."/>
            <person name="Mondo S."/>
            <person name="Pangilinan J."/>
            <person name="Riley R."/>
            <person name="Labutti K."/>
            <person name="Andreopoulos B."/>
            <person name="Lipzen A."/>
            <person name="Chen C."/>
            <person name="Yanf M."/>
            <person name="Daum C."/>
            <person name="Ng V."/>
            <person name="Clum A."/>
            <person name="Steindorff A."/>
            <person name="Ohm R."/>
            <person name="Martin F."/>
            <person name="Silar P."/>
            <person name="Natvig D."/>
            <person name="Lalanne C."/>
            <person name="Gautier V."/>
            <person name="Ament-Velasquez S.L."/>
            <person name="Kruys A."/>
            <person name="Hutchinson M.I."/>
            <person name="Powell A.J."/>
            <person name="Barry K."/>
            <person name="Miller A.N."/>
            <person name="Grigoriev I.V."/>
            <person name="Debuchy R."/>
            <person name="Gladieux P."/>
            <person name="Thoren M.H."/>
            <person name="Johannesson H."/>
        </authorList>
    </citation>
    <scope>NUCLEOTIDE SEQUENCE</scope>
    <source>
        <strain evidence="3">SMH2532-1</strain>
    </source>
</reference>
<evidence type="ECO:0000313" key="4">
    <source>
        <dbReference type="Proteomes" id="UP001174936"/>
    </source>
</evidence>
<dbReference type="InterPro" id="IPR053275">
    <property type="entry name" value="Agnestin_monoxygenase"/>
</dbReference>